<name>A0A226F120_FOLCA</name>
<keyword evidence="1" id="KW-0732">Signal</keyword>
<evidence type="ECO:0000313" key="3">
    <source>
        <dbReference type="Proteomes" id="UP000198287"/>
    </source>
</evidence>
<dbReference type="EMBL" id="LNIX01000001">
    <property type="protein sequence ID" value="OXA63472.1"/>
    <property type="molecule type" value="Genomic_DNA"/>
</dbReference>
<feature type="signal peptide" evidence="1">
    <location>
        <begin position="1"/>
        <end position="22"/>
    </location>
</feature>
<dbReference type="Proteomes" id="UP000198287">
    <property type="component" value="Unassembled WGS sequence"/>
</dbReference>
<organism evidence="2 3">
    <name type="scientific">Folsomia candida</name>
    <name type="common">Springtail</name>
    <dbReference type="NCBI Taxonomy" id="158441"/>
    <lineage>
        <taxon>Eukaryota</taxon>
        <taxon>Metazoa</taxon>
        <taxon>Ecdysozoa</taxon>
        <taxon>Arthropoda</taxon>
        <taxon>Hexapoda</taxon>
        <taxon>Collembola</taxon>
        <taxon>Entomobryomorpha</taxon>
        <taxon>Isotomoidea</taxon>
        <taxon>Isotomidae</taxon>
        <taxon>Proisotominae</taxon>
        <taxon>Folsomia</taxon>
    </lineage>
</organism>
<evidence type="ECO:0000313" key="2">
    <source>
        <dbReference type="EMBL" id="OXA63472.1"/>
    </source>
</evidence>
<accession>A0A226F120</accession>
<dbReference type="PANTHER" id="PTHR37159">
    <property type="entry name" value="GH11867P"/>
    <property type="match status" value="1"/>
</dbReference>
<dbReference type="PANTHER" id="PTHR37159:SF1">
    <property type="entry name" value="GH11867P"/>
    <property type="match status" value="1"/>
</dbReference>
<dbReference type="OrthoDB" id="6361347at2759"/>
<keyword evidence="3" id="KW-1185">Reference proteome</keyword>
<evidence type="ECO:0000256" key="1">
    <source>
        <dbReference type="SAM" id="SignalP"/>
    </source>
</evidence>
<dbReference type="AlphaFoldDB" id="A0A226F120"/>
<protein>
    <submittedName>
        <fullName evidence="2">Uncharacterized protein</fullName>
    </submittedName>
</protein>
<gene>
    <name evidence="2" type="ORF">Fcan01_00342</name>
</gene>
<sequence length="567" mass="62949">MKLTIWASFGLVALISVQVTNAFLFPSCSNIPFKPGCTNTPSLVSPTLPACPLPFEQWATAARAAPGNSPRPNGVIPTWFNQQLALRGQQVTSEYRFPWYIVMFFGLLIEINMPDIRNPIMFNKKNTNGPDNARRDIATIMQGLVWTKDYFYRLPVEGHSSFIVSIKNVRATHIDVQTRANAKIASTGCIITPDEYENQATNDALWNAFEWDIGNSSIPLSQRTESPTNWLTCPPETDCGSCGGCANCVPVYNFENCTGVNNVNCTVLNTTCTDYLDEPCISGSVNCTCVYEYNLPEPECIQANENCTIVQTNCTDCSACGAATCTQNAVPACQYMQPSTYHCDTCICDPEEENCGQCETCTNSTSCLSFIPPLYNQQGMNLVLYNLIAYPILFSQDLAINACDADLWAFNHLWASIGYALGIDDQYNVMLQPDLASAKVYYNKIFDNIIIPGLFSFTKQTRLMMDNVFKGLSTATAGFLSPTFLLHRFVNNFLNKDAPRLQALMSVQELALDQAFDFAYIPQFMNNAIYRAFLNAAINDYSYSASALLFPGNCTSYTTISQKCFVY</sequence>
<comment type="caution">
    <text evidence="2">The sequence shown here is derived from an EMBL/GenBank/DDBJ whole genome shotgun (WGS) entry which is preliminary data.</text>
</comment>
<reference evidence="2 3" key="1">
    <citation type="submission" date="2015-12" db="EMBL/GenBank/DDBJ databases">
        <title>The genome of Folsomia candida.</title>
        <authorList>
            <person name="Faddeeva A."/>
            <person name="Derks M.F."/>
            <person name="Anvar Y."/>
            <person name="Smit S."/>
            <person name="Van Straalen N."/>
            <person name="Roelofs D."/>
        </authorList>
    </citation>
    <scope>NUCLEOTIDE SEQUENCE [LARGE SCALE GENOMIC DNA]</scope>
    <source>
        <strain evidence="2 3">VU population</strain>
        <tissue evidence="2">Whole body</tissue>
    </source>
</reference>
<proteinExistence type="predicted"/>
<feature type="chain" id="PRO_5012578794" evidence="1">
    <location>
        <begin position="23"/>
        <end position="567"/>
    </location>
</feature>